<feature type="transmembrane region" description="Helical" evidence="6">
    <location>
        <begin position="173"/>
        <end position="194"/>
    </location>
</feature>
<name>A0A857DJV8_9FIRM</name>
<dbReference type="AlphaFoldDB" id="A0A857DJV8"/>
<keyword evidence="1" id="KW-0813">Transport</keyword>
<dbReference type="Proteomes" id="UP000430508">
    <property type="component" value="Chromosome"/>
</dbReference>
<evidence type="ECO:0000256" key="1">
    <source>
        <dbReference type="ARBA" id="ARBA00022448"/>
    </source>
</evidence>
<feature type="signal peptide" evidence="7">
    <location>
        <begin position="1"/>
        <end position="24"/>
    </location>
</feature>
<dbReference type="GO" id="GO:0010181">
    <property type="term" value="F:FMN binding"/>
    <property type="evidence" value="ECO:0007669"/>
    <property type="project" value="InterPro"/>
</dbReference>
<dbReference type="RefSeq" id="WP_158208367.1">
    <property type="nucleotide sequence ID" value="NZ_CP046996.1"/>
</dbReference>
<dbReference type="Pfam" id="PF04205">
    <property type="entry name" value="FMN_bind"/>
    <property type="match status" value="1"/>
</dbReference>
<feature type="domain" description="FMN-binding" evidence="8">
    <location>
        <begin position="72"/>
        <end position="155"/>
    </location>
</feature>
<dbReference type="PANTHER" id="PTHR36118:SF1">
    <property type="entry name" value="ION-TRANSLOCATING OXIDOREDUCTASE COMPLEX SUBUNIT G"/>
    <property type="match status" value="1"/>
</dbReference>
<accession>A0A857DJV8</accession>
<dbReference type="InterPro" id="IPR007329">
    <property type="entry name" value="FMN-bd"/>
</dbReference>
<feature type="chain" id="PRO_5032899297" evidence="7">
    <location>
        <begin position="25"/>
        <end position="392"/>
    </location>
</feature>
<keyword evidence="6" id="KW-1133">Transmembrane helix</keyword>
<keyword evidence="4" id="KW-0288">FMN</keyword>
<evidence type="ECO:0000256" key="5">
    <source>
        <dbReference type="ARBA" id="ARBA00022982"/>
    </source>
</evidence>
<protein>
    <submittedName>
        <fullName evidence="9">4Fe-4S binding protein</fullName>
    </submittedName>
</protein>
<dbReference type="EMBL" id="CP046996">
    <property type="protein sequence ID" value="QHA01001.1"/>
    <property type="molecule type" value="Genomic_DNA"/>
</dbReference>
<feature type="transmembrane region" description="Helical" evidence="6">
    <location>
        <begin position="330"/>
        <end position="350"/>
    </location>
</feature>
<evidence type="ECO:0000256" key="4">
    <source>
        <dbReference type="ARBA" id="ARBA00022643"/>
    </source>
</evidence>
<feature type="transmembrane region" description="Helical" evidence="6">
    <location>
        <begin position="239"/>
        <end position="256"/>
    </location>
</feature>
<evidence type="ECO:0000256" key="7">
    <source>
        <dbReference type="SAM" id="SignalP"/>
    </source>
</evidence>
<dbReference type="GO" id="GO:0005886">
    <property type="term" value="C:plasma membrane"/>
    <property type="evidence" value="ECO:0007669"/>
    <property type="project" value="InterPro"/>
</dbReference>
<evidence type="ECO:0000256" key="2">
    <source>
        <dbReference type="ARBA" id="ARBA00022553"/>
    </source>
</evidence>
<sequence length="392" mass="43706">MLKRMMIVVAVAMLIGVLAYSNMAAEKDELLYMKQILPQTNFEKISNNPPTFKANQSNGKDPYYVAFGEANGYGGPLKIATVIDPLGEIQQVVVVESRETPSFLNKVLKAKFLDQFKNIKANNPIELGADIDSVTGATVSSRAIANAVRQGSHEVAVNQLGLSIPEKPESWKFGLAEASAIILFLAVLVLSLVWKKSKVRYITLLAAVVIFGFWLKIQISLSSISALLMGYWPSIHSNMIWYVIVLGGLGIALFSGRNLYCYWLCPFGGVQELTSMVRGRSKCRRVSNQLLRLLPKILLWSGLLLTFLYRNPAIGSYEPFGTLFGLTGTVLNWLLLLVIMTVSIFIYRFWCDCFCPVGAFLDICAKIRRRLGKLVHSPEKVTKHQMPMNKNE</sequence>
<organism evidence="9 10">
    <name type="scientific">Dehalobacter restrictus</name>
    <dbReference type="NCBI Taxonomy" id="55583"/>
    <lineage>
        <taxon>Bacteria</taxon>
        <taxon>Bacillati</taxon>
        <taxon>Bacillota</taxon>
        <taxon>Clostridia</taxon>
        <taxon>Eubacteriales</taxon>
        <taxon>Desulfitobacteriaceae</taxon>
        <taxon>Dehalobacter</taxon>
    </lineage>
</organism>
<dbReference type="GO" id="GO:0009055">
    <property type="term" value="F:electron transfer activity"/>
    <property type="evidence" value="ECO:0007669"/>
    <property type="project" value="InterPro"/>
</dbReference>
<evidence type="ECO:0000313" key="9">
    <source>
        <dbReference type="EMBL" id="QHA01001.1"/>
    </source>
</evidence>
<keyword evidence="6" id="KW-0472">Membrane</keyword>
<proteinExistence type="predicted"/>
<gene>
    <name evidence="9" type="ORF">GQ588_10325</name>
</gene>
<evidence type="ECO:0000256" key="3">
    <source>
        <dbReference type="ARBA" id="ARBA00022630"/>
    </source>
</evidence>
<dbReference type="InterPro" id="IPR010209">
    <property type="entry name" value="Ion_transpt_RnfG/RsxG"/>
</dbReference>
<dbReference type="Pfam" id="PF12801">
    <property type="entry name" value="Fer4_5"/>
    <property type="match status" value="2"/>
</dbReference>
<dbReference type="InterPro" id="IPR017896">
    <property type="entry name" value="4Fe4S_Fe-S-bd"/>
</dbReference>
<feature type="transmembrane region" description="Helical" evidence="6">
    <location>
        <begin position="290"/>
        <end position="310"/>
    </location>
</feature>
<evidence type="ECO:0000313" key="10">
    <source>
        <dbReference type="Proteomes" id="UP000430508"/>
    </source>
</evidence>
<keyword evidence="7" id="KW-0732">Signal</keyword>
<dbReference type="GO" id="GO:0022900">
    <property type="term" value="P:electron transport chain"/>
    <property type="evidence" value="ECO:0007669"/>
    <property type="project" value="InterPro"/>
</dbReference>
<reference evidence="9 10" key="1">
    <citation type="submission" date="2019-12" db="EMBL/GenBank/DDBJ databases">
        <title>Sequence classification of anaerobic respiratory reductive dehalogenases: First we see many, then we see few.</title>
        <authorList>
            <person name="Molenda O."/>
            <person name="Puentes Jacome L.A."/>
            <person name="Cao X."/>
            <person name="Nesbo C.L."/>
            <person name="Tang S."/>
            <person name="Morson N."/>
            <person name="Patron J."/>
            <person name="Lomheim L."/>
            <person name="Wishart D.S."/>
            <person name="Edwards E.A."/>
        </authorList>
    </citation>
    <scope>NUCLEOTIDE SEQUENCE [LARGE SCALE GENOMIC DNA]</scope>
    <source>
        <strain evidence="9 10">12DCA</strain>
    </source>
</reference>
<dbReference type="SMART" id="SM00900">
    <property type="entry name" value="FMN_bind"/>
    <property type="match status" value="1"/>
</dbReference>
<dbReference type="PANTHER" id="PTHR36118">
    <property type="entry name" value="ION-TRANSLOCATING OXIDOREDUCTASE COMPLEX SUBUNIT G"/>
    <property type="match status" value="1"/>
</dbReference>
<keyword evidence="5" id="KW-0249">Electron transport</keyword>
<keyword evidence="6" id="KW-0812">Transmembrane</keyword>
<feature type="transmembrane region" description="Helical" evidence="6">
    <location>
        <begin position="201"/>
        <end position="219"/>
    </location>
</feature>
<keyword evidence="2" id="KW-0597">Phosphoprotein</keyword>
<evidence type="ECO:0000256" key="6">
    <source>
        <dbReference type="SAM" id="Phobius"/>
    </source>
</evidence>
<keyword evidence="3" id="KW-0285">Flavoprotein</keyword>
<evidence type="ECO:0000259" key="8">
    <source>
        <dbReference type="SMART" id="SM00900"/>
    </source>
</evidence>